<sequence length="130" mass="15317">MMKGPIKYQVRNNTQNGFVIDYKIVDQSQKKRSEGPYNQSQQFYITMRAESEDAKQFIREDDIFFSQFRNPLYFQKDKGIESIIPISIPNNEINFMISSNNDFVFISPGYVKGLNNEQYHEMFEKIVCSS</sequence>
<evidence type="ECO:0000313" key="2">
    <source>
        <dbReference type="Proteomes" id="UP001470230"/>
    </source>
</evidence>
<proteinExistence type="predicted"/>
<gene>
    <name evidence="1" type="ORF">M9Y10_024091</name>
</gene>
<accession>A0ABR2KY15</accession>
<dbReference type="Proteomes" id="UP001470230">
    <property type="component" value="Unassembled WGS sequence"/>
</dbReference>
<dbReference type="EMBL" id="JAPFFF010000003">
    <property type="protein sequence ID" value="KAK8895621.1"/>
    <property type="molecule type" value="Genomic_DNA"/>
</dbReference>
<evidence type="ECO:0008006" key="3">
    <source>
        <dbReference type="Google" id="ProtNLM"/>
    </source>
</evidence>
<protein>
    <recommendedName>
        <fullName evidence="3">Tubby C-terminal domain-containing protein</fullName>
    </recommendedName>
</protein>
<comment type="caution">
    <text evidence="1">The sequence shown here is derived from an EMBL/GenBank/DDBJ whole genome shotgun (WGS) entry which is preliminary data.</text>
</comment>
<organism evidence="1 2">
    <name type="scientific">Tritrichomonas musculus</name>
    <dbReference type="NCBI Taxonomy" id="1915356"/>
    <lineage>
        <taxon>Eukaryota</taxon>
        <taxon>Metamonada</taxon>
        <taxon>Parabasalia</taxon>
        <taxon>Tritrichomonadida</taxon>
        <taxon>Tritrichomonadidae</taxon>
        <taxon>Tritrichomonas</taxon>
    </lineage>
</organism>
<keyword evidence="2" id="KW-1185">Reference proteome</keyword>
<reference evidence="1 2" key="1">
    <citation type="submission" date="2024-04" db="EMBL/GenBank/DDBJ databases">
        <title>Tritrichomonas musculus Genome.</title>
        <authorList>
            <person name="Alves-Ferreira E."/>
            <person name="Grigg M."/>
            <person name="Lorenzi H."/>
            <person name="Galac M."/>
        </authorList>
    </citation>
    <scope>NUCLEOTIDE SEQUENCE [LARGE SCALE GENOMIC DNA]</scope>
    <source>
        <strain evidence="1 2">EAF2021</strain>
    </source>
</reference>
<name>A0ABR2KY15_9EUKA</name>
<evidence type="ECO:0000313" key="1">
    <source>
        <dbReference type="EMBL" id="KAK8895621.1"/>
    </source>
</evidence>